<sequence length="129" mass="14847">MFIKKYEVLVTGKDSGLRSQDSETTGNPELAQSLRLRPVTSPFVTYHLFLDKINPLSKWEFSCLGLYKLHQISQRTHSTHMTESCLSIIILQHSTPYSQTQEEPTNSGKSLTLPTIYNLVYTDKFWTVY</sequence>
<reference evidence="1" key="1">
    <citation type="submission" date="2023-04" db="EMBL/GenBank/DDBJ databases">
        <title>Ambrosiozyma monospora NBRC 1965.</title>
        <authorList>
            <person name="Ichikawa N."/>
            <person name="Sato H."/>
            <person name="Tonouchi N."/>
        </authorList>
    </citation>
    <scope>NUCLEOTIDE SEQUENCE</scope>
    <source>
        <strain evidence="1">NBRC 1965</strain>
    </source>
</reference>
<protein>
    <submittedName>
        <fullName evidence="1">Unnamed protein product</fullName>
    </submittedName>
</protein>
<accession>A0A9W7DI37</accession>
<evidence type="ECO:0000313" key="2">
    <source>
        <dbReference type="Proteomes" id="UP001165063"/>
    </source>
</evidence>
<evidence type="ECO:0000313" key="1">
    <source>
        <dbReference type="EMBL" id="GMG45920.1"/>
    </source>
</evidence>
<keyword evidence="2" id="KW-1185">Reference proteome</keyword>
<dbReference type="Proteomes" id="UP001165063">
    <property type="component" value="Unassembled WGS sequence"/>
</dbReference>
<organism evidence="1 2">
    <name type="scientific">Ambrosiozyma monospora</name>
    <name type="common">Yeast</name>
    <name type="synonym">Endomycopsis monosporus</name>
    <dbReference type="NCBI Taxonomy" id="43982"/>
    <lineage>
        <taxon>Eukaryota</taxon>
        <taxon>Fungi</taxon>
        <taxon>Dikarya</taxon>
        <taxon>Ascomycota</taxon>
        <taxon>Saccharomycotina</taxon>
        <taxon>Pichiomycetes</taxon>
        <taxon>Pichiales</taxon>
        <taxon>Pichiaceae</taxon>
        <taxon>Ambrosiozyma</taxon>
    </lineage>
</organism>
<dbReference type="AlphaFoldDB" id="A0A9W7DI37"/>
<dbReference type="EMBL" id="BSXU01004623">
    <property type="protein sequence ID" value="GMG45920.1"/>
    <property type="molecule type" value="Genomic_DNA"/>
</dbReference>
<proteinExistence type="predicted"/>
<name>A0A9W7DI37_AMBMO</name>
<gene>
    <name evidence="1" type="ORF">Amon01_000683500</name>
</gene>
<comment type="caution">
    <text evidence="1">The sequence shown here is derived from an EMBL/GenBank/DDBJ whole genome shotgun (WGS) entry which is preliminary data.</text>
</comment>